<organism evidence="6">
    <name type="scientific">Dissoconium aciculare CBS 342.82</name>
    <dbReference type="NCBI Taxonomy" id="1314786"/>
    <lineage>
        <taxon>Eukaryota</taxon>
        <taxon>Fungi</taxon>
        <taxon>Dikarya</taxon>
        <taxon>Ascomycota</taxon>
        <taxon>Pezizomycotina</taxon>
        <taxon>Dothideomycetes</taxon>
        <taxon>Dothideomycetidae</taxon>
        <taxon>Mycosphaerellales</taxon>
        <taxon>Dissoconiaceae</taxon>
        <taxon>Dissoconium</taxon>
    </lineage>
</organism>
<protein>
    <recommendedName>
        <fullName evidence="1">DNA polymerase kappa</fullName>
    </recommendedName>
</protein>
<dbReference type="InterPro" id="IPR043128">
    <property type="entry name" value="Rev_trsase/Diguanyl_cyclase"/>
</dbReference>
<evidence type="ECO:0000256" key="1">
    <source>
        <dbReference type="ARBA" id="ARBA00016178"/>
    </source>
</evidence>
<sequence>MVICQPDAGEASSVSKPEVPDGPNGSSSSQEHRSLKHSLLGPSLSKAGQNGVNFRQVSEIIYEASKGSRFFTNEENKDKNLTVKINRILAKKRELERIEAQGGLKGEQKKADDCITESECSRDLSQVILHIDCDAFYASVEELDRPELKDLPFAVGVGVLTTCNYVARKYGCRSGMAGFVADKLCPQLIHLPLNFEKYTAKAKEVRAVLEQYDPRFESASIDEAYLNITRYCEDHNMDAEAVVQQMRQQVFEETKITVSAGIAANAKLAKICSNQNKPNGQFRLPADRSSIMAFMRDLPTRKVNGIGRVWERELDAIGVKTCGDIYTQRQYINRLFGEKAFKFLVSVYLGLGRTDVRPAEEFERKSVGTESTFHDISDFNELLQKLKRNANELEKDLERTQFKGRTLVLKIKLHTYEVFTRQVQPPKAVYTADDLYNYSLPMLQKLKKEMPDMKLRLMGLRCTHLVSTKKSTTDFFGRSRQAGELKGDSNRRIEVGEDGWQKWPDSEFEDAARQELQDEMDETLRLSQAYEESAKEEGEGSNNADYQRYANGFAWRSLLETEAAAARTNEASSNDQVPERWDCPICSIAQPACELTFNQHIDTCLSRRTIREIVQDPPQSLTSSIPTTNAGLNKKKRGRPTSSSTHKSSESSMTKKPKSAFFS</sequence>
<dbReference type="Gene3D" id="3.30.70.270">
    <property type="match status" value="1"/>
</dbReference>
<dbReference type="Proteomes" id="UP000504637">
    <property type="component" value="Unplaced"/>
</dbReference>
<evidence type="ECO:0000259" key="4">
    <source>
        <dbReference type="PROSITE" id="PS50173"/>
    </source>
</evidence>
<dbReference type="GO" id="GO:0003684">
    <property type="term" value="F:damaged DNA binding"/>
    <property type="evidence" value="ECO:0007669"/>
    <property type="project" value="InterPro"/>
</dbReference>
<dbReference type="GO" id="GO:0042276">
    <property type="term" value="P:error-prone translesion synthesis"/>
    <property type="evidence" value="ECO:0007669"/>
    <property type="project" value="TreeGrafter"/>
</dbReference>
<dbReference type="GO" id="GO:0070987">
    <property type="term" value="P:error-free translesion synthesis"/>
    <property type="evidence" value="ECO:0007669"/>
    <property type="project" value="UniProtKB-ARBA"/>
</dbReference>
<dbReference type="InterPro" id="IPR017961">
    <property type="entry name" value="DNA_pol_Y-fam_little_finger"/>
</dbReference>
<dbReference type="Pfam" id="PF00817">
    <property type="entry name" value="IMS"/>
    <property type="match status" value="1"/>
</dbReference>
<dbReference type="OrthoDB" id="1747274at2759"/>
<dbReference type="GO" id="GO:0006281">
    <property type="term" value="P:DNA repair"/>
    <property type="evidence" value="ECO:0007669"/>
    <property type="project" value="InterPro"/>
</dbReference>
<dbReference type="Gene3D" id="1.10.150.20">
    <property type="entry name" value="5' to 3' exonuclease, C-terminal subdomain"/>
    <property type="match status" value="1"/>
</dbReference>
<dbReference type="InterPro" id="IPR036775">
    <property type="entry name" value="DNA_pol_Y-fam_lit_finger_sf"/>
</dbReference>
<dbReference type="InterPro" id="IPR043502">
    <property type="entry name" value="DNA/RNA_pol_sf"/>
</dbReference>
<feature type="domain" description="UmuC" evidence="4">
    <location>
        <begin position="128"/>
        <end position="307"/>
    </location>
</feature>
<dbReference type="CDD" id="cd03586">
    <property type="entry name" value="PolY_Pol_IV_kappa"/>
    <property type="match status" value="1"/>
</dbReference>
<feature type="region of interest" description="Disordered" evidence="3">
    <location>
        <begin position="615"/>
        <end position="663"/>
    </location>
</feature>
<dbReference type="Gene3D" id="3.30.160.60">
    <property type="entry name" value="Classic Zinc Finger"/>
    <property type="match status" value="1"/>
</dbReference>
<dbReference type="FunFam" id="3.30.70.270:FF:000014">
    <property type="entry name" value="DNA polymerase kappa subunit"/>
    <property type="match status" value="1"/>
</dbReference>
<reference evidence="6" key="3">
    <citation type="submission" date="2025-08" db="UniProtKB">
        <authorList>
            <consortium name="RefSeq"/>
        </authorList>
    </citation>
    <scope>IDENTIFICATION</scope>
    <source>
        <strain evidence="6">CBS 342.82</strain>
    </source>
</reference>
<feature type="compositionally biased region" description="Low complexity" evidence="3">
    <location>
        <begin position="641"/>
        <end position="654"/>
    </location>
</feature>
<dbReference type="PANTHER" id="PTHR11076">
    <property type="entry name" value="DNA REPAIR POLYMERASE UMUC / TRANSFERASE FAMILY MEMBER"/>
    <property type="match status" value="1"/>
</dbReference>
<dbReference type="PANTHER" id="PTHR11076:SF33">
    <property type="entry name" value="DNA POLYMERASE KAPPA"/>
    <property type="match status" value="1"/>
</dbReference>
<dbReference type="Gene3D" id="3.40.1170.60">
    <property type="match status" value="1"/>
</dbReference>
<keyword evidence="2" id="KW-0175">Coiled coil</keyword>
<dbReference type="RefSeq" id="XP_033460753.1">
    <property type="nucleotide sequence ID" value="XM_033599617.1"/>
</dbReference>
<evidence type="ECO:0000313" key="6">
    <source>
        <dbReference type="RefSeq" id="XP_033460753.1"/>
    </source>
</evidence>
<accession>A0A6J3MA75</accession>
<feature type="region of interest" description="Disordered" evidence="3">
    <location>
        <begin position="1"/>
        <end position="36"/>
    </location>
</feature>
<evidence type="ECO:0000256" key="2">
    <source>
        <dbReference type="SAM" id="Coils"/>
    </source>
</evidence>
<evidence type="ECO:0000256" key="3">
    <source>
        <dbReference type="SAM" id="MobiDB-lite"/>
    </source>
</evidence>
<dbReference type="Gene3D" id="3.30.1490.100">
    <property type="entry name" value="DNA polymerase, Y-family, little finger domain"/>
    <property type="match status" value="1"/>
</dbReference>
<dbReference type="FunFam" id="1.10.150.810:FF:000003">
    <property type="entry name" value="DNA polymerase kappa subunit"/>
    <property type="match status" value="1"/>
</dbReference>
<dbReference type="InterPro" id="IPR001126">
    <property type="entry name" value="UmuC"/>
</dbReference>
<dbReference type="FunFam" id="3.40.1170.60:FF:000012">
    <property type="entry name" value="Putative DNA-directed polymerase kappa"/>
    <property type="match status" value="1"/>
</dbReference>
<dbReference type="FunFam" id="1.10.150.810:FF:000001">
    <property type="entry name" value="DNA polymerase kappa"/>
    <property type="match status" value="1"/>
</dbReference>
<proteinExistence type="predicted"/>
<evidence type="ECO:0000313" key="5">
    <source>
        <dbReference type="Proteomes" id="UP000504637"/>
    </source>
</evidence>
<dbReference type="GO" id="GO:0003887">
    <property type="term" value="F:DNA-directed DNA polymerase activity"/>
    <property type="evidence" value="ECO:0007669"/>
    <property type="project" value="InterPro"/>
</dbReference>
<dbReference type="NCBIfam" id="NF002677">
    <property type="entry name" value="PRK02406.1"/>
    <property type="match status" value="1"/>
</dbReference>
<reference evidence="6" key="2">
    <citation type="submission" date="2020-04" db="EMBL/GenBank/DDBJ databases">
        <authorList>
            <consortium name="NCBI Genome Project"/>
        </authorList>
    </citation>
    <scope>NUCLEOTIDE SEQUENCE</scope>
    <source>
        <strain evidence="6">CBS 342.82</strain>
    </source>
</reference>
<dbReference type="Pfam" id="PF11799">
    <property type="entry name" value="IMS_C"/>
    <property type="match status" value="1"/>
</dbReference>
<dbReference type="Gene3D" id="1.10.150.810">
    <property type="match status" value="1"/>
</dbReference>
<dbReference type="SUPFAM" id="SSF56672">
    <property type="entry name" value="DNA/RNA polymerases"/>
    <property type="match status" value="1"/>
</dbReference>
<feature type="coiled-coil region" evidence="2">
    <location>
        <begin position="376"/>
        <end position="403"/>
    </location>
</feature>
<name>A0A6J3MA75_9PEZI</name>
<gene>
    <name evidence="6" type="ORF">K489DRAFT_205612</name>
</gene>
<dbReference type="InterPro" id="IPR050116">
    <property type="entry name" value="DNA_polymerase-Y"/>
</dbReference>
<keyword evidence="5" id="KW-1185">Reference proteome</keyword>
<feature type="compositionally biased region" description="Polar residues" evidence="3">
    <location>
        <begin position="617"/>
        <end position="631"/>
    </location>
</feature>
<dbReference type="GO" id="GO:0005634">
    <property type="term" value="C:nucleus"/>
    <property type="evidence" value="ECO:0007669"/>
    <property type="project" value="TreeGrafter"/>
</dbReference>
<dbReference type="AlphaFoldDB" id="A0A6J3MA75"/>
<dbReference type="InterPro" id="IPR022880">
    <property type="entry name" value="DNApol_IV"/>
</dbReference>
<dbReference type="SUPFAM" id="SSF100879">
    <property type="entry name" value="Lesion bypass DNA polymerase (Y-family), little finger domain"/>
    <property type="match status" value="1"/>
</dbReference>
<reference evidence="6" key="1">
    <citation type="submission" date="2020-01" db="EMBL/GenBank/DDBJ databases">
        <authorList>
            <consortium name="DOE Joint Genome Institute"/>
            <person name="Haridas S."/>
            <person name="Albert R."/>
            <person name="Binder M."/>
            <person name="Bloem J."/>
            <person name="Labutti K."/>
            <person name="Salamov A."/>
            <person name="Andreopoulos B."/>
            <person name="Baker S.E."/>
            <person name="Barry K."/>
            <person name="Bills G."/>
            <person name="Bluhm B.H."/>
            <person name="Cannon C."/>
            <person name="Castanera R."/>
            <person name="Culley D.E."/>
            <person name="Daum C."/>
            <person name="Ezra D."/>
            <person name="Gonzalez J.B."/>
            <person name="Henrissat B."/>
            <person name="Kuo A."/>
            <person name="Liang C."/>
            <person name="Lipzen A."/>
            <person name="Lutzoni F."/>
            <person name="Magnuson J."/>
            <person name="Mondo S."/>
            <person name="Nolan M."/>
            <person name="Ohm R."/>
            <person name="Pangilinan J."/>
            <person name="Park H.-J."/>
            <person name="Ramirez L."/>
            <person name="Alfaro M."/>
            <person name="Sun H."/>
            <person name="Tritt A."/>
            <person name="Yoshinaga Y."/>
            <person name="Zwiers L.-H."/>
            <person name="Turgeon B.G."/>
            <person name="Goodwin S.B."/>
            <person name="Spatafora J.W."/>
            <person name="Crous P.W."/>
            <person name="Grigoriev I.V."/>
        </authorList>
    </citation>
    <scope>NUCLEOTIDE SEQUENCE</scope>
    <source>
        <strain evidence="6">CBS 342.82</strain>
    </source>
</reference>
<dbReference type="FunFam" id="3.30.1490.100:FF:000010">
    <property type="entry name" value="DNA-directed polymerase kappa"/>
    <property type="match status" value="1"/>
</dbReference>
<dbReference type="PROSITE" id="PS50173">
    <property type="entry name" value="UMUC"/>
    <property type="match status" value="1"/>
</dbReference>
<dbReference type="GeneID" id="54357416"/>
<dbReference type="FunFam" id="1.10.150.20:FF:000039">
    <property type="entry name" value="Polymerase (DNA directed) kappa"/>
    <property type="match status" value="1"/>
</dbReference>